<evidence type="ECO:0000313" key="10">
    <source>
        <dbReference type="Proteomes" id="UP000018851"/>
    </source>
</evidence>
<comment type="cofactor">
    <cofactor evidence="7">
        <name>Mg(2+)</name>
        <dbReference type="ChEBI" id="CHEBI:18420"/>
    </cofactor>
</comment>
<evidence type="ECO:0000256" key="6">
    <source>
        <dbReference type="ARBA" id="ARBA00022975"/>
    </source>
</evidence>
<sequence>MLALIGSIPQRLKRFAADFLAVAARARAPYLATRAKAKGKGMTDEEIMAEFRAADALLEGHFILSSGLRSARYLQCARVLMEPMRASRLASALVARIPRDIRTAIDVVVSPAMGGVICGHEMGRALGVEAMFLERPEGVFELRRGFRLKPGQKVFMMEDVVTTGLSSREAIKAIEAAGGETIAAGALVDRSAGKADLGVPFFPLLTLSIPTYDPADLPPELAAIPAMKPGSRAA</sequence>
<keyword evidence="5 7" id="KW-0460">Magnesium</keyword>
<evidence type="ECO:0000256" key="4">
    <source>
        <dbReference type="ARBA" id="ARBA00022679"/>
    </source>
</evidence>
<evidence type="ECO:0000256" key="7">
    <source>
        <dbReference type="HAMAP-Rule" id="MF_01208"/>
    </source>
</evidence>
<dbReference type="SUPFAM" id="SSF53271">
    <property type="entry name" value="PRTase-like"/>
    <property type="match status" value="1"/>
</dbReference>
<dbReference type="KEGG" id="ssan:NX02_27365"/>
<gene>
    <name evidence="7" type="primary">pyrE</name>
    <name evidence="9" type="ORF">NX02_27365</name>
</gene>
<dbReference type="STRING" id="1123269.NX02_27365"/>
<feature type="binding site" evidence="7">
    <location>
        <position position="190"/>
    </location>
    <ligand>
        <name>orotate</name>
        <dbReference type="ChEBI" id="CHEBI:30839"/>
    </ligand>
</feature>
<feature type="domain" description="Phosphoribosyltransferase" evidence="8">
    <location>
        <begin position="91"/>
        <end position="195"/>
    </location>
</feature>
<dbReference type="GO" id="GO:0004588">
    <property type="term" value="F:orotate phosphoribosyltransferase activity"/>
    <property type="evidence" value="ECO:0007669"/>
    <property type="project" value="UniProtKB-UniRule"/>
</dbReference>
<dbReference type="AlphaFoldDB" id="W0AGP5"/>
<accession>W0AGP5</accession>
<comment type="catalytic activity">
    <reaction evidence="7">
        <text>orotidine 5'-phosphate + diphosphate = orotate + 5-phospho-alpha-D-ribose 1-diphosphate</text>
        <dbReference type="Rhea" id="RHEA:10380"/>
        <dbReference type="ChEBI" id="CHEBI:30839"/>
        <dbReference type="ChEBI" id="CHEBI:33019"/>
        <dbReference type="ChEBI" id="CHEBI:57538"/>
        <dbReference type="ChEBI" id="CHEBI:58017"/>
        <dbReference type="EC" id="2.4.2.10"/>
    </reaction>
</comment>
<dbReference type="InterPro" id="IPR023031">
    <property type="entry name" value="OPRT"/>
</dbReference>
<dbReference type="Gene3D" id="3.40.50.2020">
    <property type="match status" value="1"/>
</dbReference>
<dbReference type="eggNOG" id="COG0461">
    <property type="taxonomic scope" value="Bacteria"/>
</dbReference>
<dbReference type="Pfam" id="PF00156">
    <property type="entry name" value="Pribosyltran"/>
    <property type="match status" value="1"/>
</dbReference>
<dbReference type="EMBL" id="CP006644">
    <property type="protein sequence ID" value="AHE57059.1"/>
    <property type="molecule type" value="Genomic_DNA"/>
</dbReference>
<dbReference type="EC" id="2.4.2.10" evidence="2 7"/>
<dbReference type="GO" id="GO:0019856">
    <property type="term" value="P:pyrimidine nucleobase biosynthetic process"/>
    <property type="evidence" value="ECO:0007669"/>
    <property type="project" value="InterPro"/>
</dbReference>
<dbReference type="InterPro" id="IPR006273">
    <property type="entry name" value="Orotate_PRibTrfase_bac"/>
</dbReference>
<evidence type="ECO:0000256" key="3">
    <source>
        <dbReference type="ARBA" id="ARBA00022676"/>
    </source>
</evidence>
<comment type="pathway">
    <text evidence="1 7">Pyrimidine metabolism; UMP biosynthesis via de novo pathway; UMP from orotate: step 1/2.</text>
</comment>
<comment type="caution">
    <text evidence="7">Lacks conserved residue(s) required for the propagation of feature annotation.</text>
</comment>
<feature type="binding site" evidence="7">
    <location>
        <position position="162"/>
    </location>
    <ligand>
        <name>orotate</name>
        <dbReference type="ChEBI" id="CHEBI:30839"/>
    </ligand>
</feature>
<evidence type="ECO:0000259" key="8">
    <source>
        <dbReference type="Pfam" id="PF00156"/>
    </source>
</evidence>
<evidence type="ECO:0000256" key="5">
    <source>
        <dbReference type="ARBA" id="ARBA00022842"/>
    </source>
</evidence>
<feature type="binding site" evidence="7">
    <location>
        <position position="135"/>
    </location>
    <ligand>
        <name>5-phospho-alpha-D-ribose 1-diphosphate</name>
        <dbReference type="ChEBI" id="CHEBI:58017"/>
        <note>ligand shared between dimeric partners</note>
    </ligand>
</feature>
<comment type="similarity">
    <text evidence="7">Belongs to the purine/pyrimidine phosphoribosyltransferase family. PyrE subfamily.</text>
</comment>
<keyword evidence="4 7" id="KW-0808">Transferase</keyword>
<evidence type="ECO:0000256" key="2">
    <source>
        <dbReference type="ARBA" id="ARBA00011971"/>
    </source>
</evidence>
<dbReference type="Proteomes" id="UP000018851">
    <property type="component" value="Chromosome"/>
</dbReference>
<comment type="function">
    <text evidence="7">Catalyzes the transfer of a ribosyl phosphate group from 5-phosphoribose 1-diphosphate to orotate, leading to the formation of orotidine monophosphate (OMP).</text>
</comment>
<dbReference type="PANTHER" id="PTHR19278">
    <property type="entry name" value="OROTATE PHOSPHORIBOSYLTRANSFERASE"/>
    <property type="match status" value="1"/>
</dbReference>
<evidence type="ECO:0000313" key="9">
    <source>
        <dbReference type="EMBL" id="AHE57059.1"/>
    </source>
</evidence>
<dbReference type="HAMAP" id="MF_01208">
    <property type="entry name" value="PyrE"/>
    <property type="match status" value="1"/>
</dbReference>
<comment type="subunit">
    <text evidence="7">Homodimer.</text>
</comment>
<dbReference type="InterPro" id="IPR000836">
    <property type="entry name" value="PRTase_dom"/>
</dbReference>
<dbReference type="GO" id="GO:0044205">
    <property type="term" value="P:'de novo' UMP biosynthetic process"/>
    <property type="evidence" value="ECO:0007669"/>
    <property type="project" value="UniProtKB-UniRule"/>
</dbReference>
<feature type="binding site" description="in other chain" evidence="7">
    <location>
        <begin position="158"/>
        <end position="166"/>
    </location>
    <ligand>
        <name>5-phospho-alpha-D-ribose 1-diphosphate</name>
        <dbReference type="ChEBI" id="CHEBI:58017"/>
        <note>ligand shared between dimeric partners</note>
    </ligand>
</feature>
<dbReference type="GO" id="GO:0000287">
    <property type="term" value="F:magnesium ion binding"/>
    <property type="evidence" value="ECO:0007669"/>
    <property type="project" value="UniProtKB-UniRule"/>
</dbReference>
<keyword evidence="3 7" id="KW-0328">Glycosyltransferase</keyword>
<dbReference type="CDD" id="cd06223">
    <property type="entry name" value="PRTases_typeI"/>
    <property type="match status" value="1"/>
</dbReference>
<evidence type="ECO:0000256" key="1">
    <source>
        <dbReference type="ARBA" id="ARBA00004889"/>
    </source>
</evidence>
<dbReference type="InterPro" id="IPR029057">
    <property type="entry name" value="PRTase-like"/>
</dbReference>
<proteinExistence type="inferred from homology"/>
<dbReference type="NCBIfam" id="TIGR01367">
    <property type="entry name" value="pyrE_Therm"/>
    <property type="match status" value="1"/>
</dbReference>
<keyword evidence="6 7" id="KW-0665">Pyrimidine biosynthesis</keyword>
<protein>
    <recommendedName>
        <fullName evidence="2 7">Orotate phosphoribosyltransferase</fullName>
        <shortName evidence="7">OPRT</shortName>
        <shortName evidence="7">OPRTase</shortName>
        <ecNumber evidence="2 7">2.4.2.10</ecNumber>
    </recommendedName>
</protein>
<name>W0AGP5_9SPHN</name>
<reference evidence="9 10" key="1">
    <citation type="submission" date="2013-07" db="EMBL/GenBank/DDBJ databases">
        <title>Completed genome of Sphingomonas sanxanigenens NX02.</title>
        <authorList>
            <person name="Ma T."/>
            <person name="Huang H."/>
            <person name="Wu M."/>
            <person name="Li X."/>
            <person name="Li G."/>
        </authorList>
    </citation>
    <scope>NUCLEOTIDE SEQUENCE [LARGE SCALE GENOMIC DNA]</scope>
    <source>
        <strain evidence="9 10">NX02</strain>
    </source>
</reference>
<keyword evidence="10" id="KW-1185">Reference proteome</keyword>
<organism evidence="9 10">
    <name type="scientific">Sphingomonas sanxanigenens DSM 19645 = NX02</name>
    <dbReference type="NCBI Taxonomy" id="1123269"/>
    <lineage>
        <taxon>Bacteria</taxon>
        <taxon>Pseudomonadati</taxon>
        <taxon>Pseudomonadota</taxon>
        <taxon>Alphaproteobacteria</taxon>
        <taxon>Sphingomonadales</taxon>
        <taxon>Sphingomonadaceae</taxon>
        <taxon>Sphingomonas</taxon>
    </lineage>
</organism>
<dbReference type="HOGENOM" id="CLU_074878_3_0_5"/>
<dbReference type="PATRIC" id="fig|1123269.5.peg.5371"/>
<dbReference type="PANTHER" id="PTHR19278:SF9">
    <property type="entry name" value="URIDINE 5'-MONOPHOSPHATE SYNTHASE"/>
    <property type="match status" value="1"/>
</dbReference>
<dbReference type="UniPathway" id="UPA00070">
    <property type="reaction ID" value="UER00119"/>
</dbReference>